<dbReference type="GO" id="GO:0006269">
    <property type="term" value="P:DNA replication, synthesis of primer"/>
    <property type="evidence" value="ECO:0007669"/>
    <property type="project" value="UniProtKB-KW"/>
</dbReference>
<evidence type="ECO:0000256" key="9">
    <source>
        <dbReference type="RuleBase" id="RU003514"/>
    </source>
</evidence>
<dbReference type="Pfam" id="PF01896">
    <property type="entry name" value="DNA_primase_S"/>
    <property type="match status" value="1"/>
</dbReference>
<name>A0A2T6ZPD4_TUBBO</name>
<keyword evidence="5" id="KW-0548">Nucleotidyltransferase</keyword>
<dbReference type="NCBIfam" id="TIGR00335">
    <property type="entry name" value="primase_sml"/>
    <property type="match status" value="1"/>
</dbReference>
<keyword evidence="6 9" id="KW-0235">DNA replication</keyword>
<gene>
    <name evidence="11" type="ORF">B9Z19DRAFT_987202</name>
</gene>
<dbReference type="EMBL" id="NESQ01000155">
    <property type="protein sequence ID" value="PUU77351.1"/>
    <property type="molecule type" value="Genomic_DNA"/>
</dbReference>
<dbReference type="OrthoDB" id="19606at2759"/>
<evidence type="ECO:0000256" key="10">
    <source>
        <dbReference type="SAM" id="MobiDB-lite"/>
    </source>
</evidence>
<keyword evidence="7" id="KW-0479">Metal-binding</keyword>
<proteinExistence type="inferred from homology"/>
<evidence type="ECO:0000256" key="4">
    <source>
        <dbReference type="ARBA" id="ARBA00022679"/>
    </source>
</evidence>
<feature type="compositionally biased region" description="Low complexity" evidence="10">
    <location>
        <begin position="26"/>
        <end position="38"/>
    </location>
</feature>
<evidence type="ECO:0000256" key="1">
    <source>
        <dbReference type="ARBA" id="ARBA00009762"/>
    </source>
</evidence>
<dbReference type="InterPro" id="IPR014052">
    <property type="entry name" value="DNA_primase_ssu_euk/arc"/>
</dbReference>
<evidence type="ECO:0000256" key="2">
    <source>
        <dbReference type="ARBA" id="ARBA00022478"/>
    </source>
</evidence>
<evidence type="ECO:0000256" key="8">
    <source>
        <dbReference type="ARBA" id="ARBA00023163"/>
    </source>
</evidence>
<evidence type="ECO:0000256" key="7">
    <source>
        <dbReference type="ARBA" id="ARBA00022723"/>
    </source>
</evidence>
<dbReference type="GO" id="GO:0005658">
    <property type="term" value="C:alpha DNA polymerase:primase complex"/>
    <property type="evidence" value="ECO:0007669"/>
    <property type="project" value="UniProtKB-ARBA"/>
</dbReference>
<protein>
    <recommendedName>
        <fullName evidence="9">DNA primase</fullName>
        <ecNumber evidence="9">2.7.7.-</ecNumber>
    </recommendedName>
</protein>
<dbReference type="STRING" id="42251.A0A2T6ZPD4"/>
<evidence type="ECO:0000313" key="12">
    <source>
        <dbReference type="Proteomes" id="UP000244722"/>
    </source>
</evidence>
<keyword evidence="2 9" id="KW-0240">DNA-directed RNA polymerase</keyword>
<keyword evidence="8" id="KW-0804">Transcription</keyword>
<dbReference type="CDD" id="cd04860">
    <property type="entry name" value="AE_Prim_S"/>
    <property type="match status" value="1"/>
</dbReference>
<dbReference type="Gene3D" id="3.90.920.10">
    <property type="entry name" value="DNA primase, PRIM domain"/>
    <property type="match status" value="1"/>
</dbReference>
<dbReference type="InterPro" id="IPR002755">
    <property type="entry name" value="DNA_primase_S"/>
</dbReference>
<evidence type="ECO:0000256" key="3">
    <source>
        <dbReference type="ARBA" id="ARBA00022515"/>
    </source>
</evidence>
<keyword evidence="4 9" id="KW-0808">Transferase</keyword>
<evidence type="ECO:0000313" key="11">
    <source>
        <dbReference type="EMBL" id="PUU77351.1"/>
    </source>
</evidence>
<sequence length="521" mass="59177">MSNSNSPKEDIALPDAPATPQEFQGADLDSASDSDSLAGKIDLKAEPQTDPPEPASPAKVSVKKEEGGDLENIFKDEEEEDFFGDDDDDADFLASEVGAVSIAPGGGPSDPQVMIAFYQRLFPFRPLFQWLNHSPIPCHDFGHREFAFTLQNSAYLRYQSFPTMELLRKEIIRLNPSRFEIGPVYSANPRDRKTLRKGAFRPLSKELVFDIDLTDYDEVRTCCDKANICNLCWNFITVAIKVMNAALRDDLGFRHVLWVYSGRRGAHAWICDKRARSLDDAKRRAVANYLEVVKGGGQAGKKVNLWRPLHPHISRSLKLVKDRFENDILRDQDPWRDNEKAEKLLQLLPDKTLNDALRKKWDNHPNRPSLRKWADIYDVAETGVSKDLNDARNAARLKESKEEVVLEYMYPRLDAEVSKHLNHLLKSPFCVHPGTGRVCVPIDERDLEAFDPMTVPTVVGLLGEIDAWDKVHKGEGKVDDYEKTSLKPYVDYFKTFVNGLLQDEAKVKREREENGGNSMEF</sequence>
<dbReference type="SUPFAM" id="SSF56747">
    <property type="entry name" value="Prim-pol domain"/>
    <property type="match status" value="1"/>
</dbReference>
<keyword evidence="3 9" id="KW-0639">Primosome</keyword>
<dbReference type="EC" id="2.7.7.-" evidence="9"/>
<evidence type="ECO:0000256" key="5">
    <source>
        <dbReference type="ARBA" id="ARBA00022695"/>
    </source>
</evidence>
<comment type="caution">
    <text evidence="11">The sequence shown here is derived from an EMBL/GenBank/DDBJ whole genome shotgun (WGS) entry which is preliminary data.</text>
</comment>
<dbReference type="GO" id="GO:0003899">
    <property type="term" value="F:DNA-directed RNA polymerase activity"/>
    <property type="evidence" value="ECO:0007669"/>
    <property type="project" value="InterPro"/>
</dbReference>
<dbReference type="AlphaFoldDB" id="A0A2T6ZPD4"/>
<dbReference type="Proteomes" id="UP000244722">
    <property type="component" value="Unassembled WGS sequence"/>
</dbReference>
<comment type="similarity">
    <text evidence="1 9">Belongs to the eukaryotic-type primase small subunit family.</text>
</comment>
<reference evidence="11 12" key="1">
    <citation type="submission" date="2017-04" db="EMBL/GenBank/DDBJ databases">
        <title>Draft genome sequence of Tuber borchii Vittad., a whitish edible truffle.</title>
        <authorList>
            <consortium name="DOE Joint Genome Institute"/>
            <person name="Murat C."/>
            <person name="Kuo A."/>
            <person name="Barry K.W."/>
            <person name="Clum A."/>
            <person name="Dockter R.B."/>
            <person name="Fauchery L."/>
            <person name="Iotti M."/>
            <person name="Kohler A."/>
            <person name="Labutti K."/>
            <person name="Lindquist E.A."/>
            <person name="Lipzen A."/>
            <person name="Ohm R.A."/>
            <person name="Wang M."/>
            <person name="Grigoriev I.V."/>
            <person name="Zambonelli A."/>
            <person name="Martin F.M."/>
        </authorList>
    </citation>
    <scope>NUCLEOTIDE SEQUENCE [LARGE SCALE GENOMIC DNA]</scope>
    <source>
        <strain evidence="11 12">Tbo3840</strain>
    </source>
</reference>
<organism evidence="11 12">
    <name type="scientific">Tuber borchii</name>
    <name type="common">White truffle</name>
    <dbReference type="NCBI Taxonomy" id="42251"/>
    <lineage>
        <taxon>Eukaryota</taxon>
        <taxon>Fungi</taxon>
        <taxon>Dikarya</taxon>
        <taxon>Ascomycota</taxon>
        <taxon>Pezizomycotina</taxon>
        <taxon>Pezizomycetes</taxon>
        <taxon>Pezizales</taxon>
        <taxon>Tuberaceae</taxon>
        <taxon>Tuber</taxon>
    </lineage>
</organism>
<dbReference type="FunFam" id="3.90.920.10:FF:000002">
    <property type="entry name" value="DNA primase"/>
    <property type="match status" value="1"/>
</dbReference>
<dbReference type="GO" id="GO:0046872">
    <property type="term" value="F:metal ion binding"/>
    <property type="evidence" value="ECO:0007669"/>
    <property type="project" value="UniProtKB-KW"/>
</dbReference>
<accession>A0A2T6ZPD4</accession>
<keyword evidence="12" id="KW-1185">Reference proteome</keyword>
<evidence type="ECO:0000256" key="6">
    <source>
        <dbReference type="ARBA" id="ARBA00022705"/>
    </source>
</evidence>
<feature type="region of interest" description="Disordered" evidence="10">
    <location>
        <begin position="1"/>
        <end position="68"/>
    </location>
</feature>
<dbReference type="PANTHER" id="PTHR10536">
    <property type="entry name" value="DNA PRIMASE SMALL SUBUNIT"/>
    <property type="match status" value="1"/>
</dbReference>